<feature type="transmembrane region" description="Helical" evidence="5">
    <location>
        <begin position="338"/>
        <end position="360"/>
    </location>
</feature>
<dbReference type="RefSeq" id="WP_345531639.1">
    <property type="nucleotide sequence ID" value="NZ_BAABLD010000005.1"/>
</dbReference>
<proteinExistence type="predicted"/>
<dbReference type="PANTHER" id="PTHR37422">
    <property type="entry name" value="TEICHURONIC ACID BIOSYNTHESIS PROTEIN TUAE"/>
    <property type="match status" value="1"/>
</dbReference>
<feature type="transmembrane region" description="Helical" evidence="5">
    <location>
        <begin position="7"/>
        <end position="28"/>
    </location>
</feature>
<dbReference type="Pfam" id="PF04932">
    <property type="entry name" value="Wzy_C"/>
    <property type="match status" value="1"/>
</dbReference>
<gene>
    <name evidence="8" type="ORF">GCM10025770_08700</name>
</gene>
<evidence type="ECO:0000256" key="1">
    <source>
        <dbReference type="ARBA" id="ARBA00004141"/>
    </source>
</evidence>
<dbReference type="InterPro" id="IPR045979">
    <property type="entry name" value="DUF5935"/>
</dbReference>
<evidence type="ECO:0000256" key="3">
    <source>
        <dbReference type="ARBA" id="ARBA00022989"/>
    </source>
</evidence>
<evidence type="ECO:0000259" key="7">
    <source>
        <dbReference type="Pfam" id="PF19358"/>
    </source>
</evidence>
<feature type="transmembrane region" description="Helical" evidence="5">
    <location>
        <begin position="75"/>
        <end position="96"/>
    </location>
</feature>
<dbReference type="InterPro" id="IPR051533">
    <property type="entry name" value="WaaL-like"/>
</dbReference>
<dbReference type="NCBIfam" id="TIGR03097">
    <property type="entry name" value="PEP_O_lig_1"/>
    <property type="match status" value="1"/>
</dbReference>
<comment type="subcellular location">
    <subcellularLocation>
        <location evidence="1">Membrane</location>
        <topology evidence="1">Multi-pass membrane protein</topology>
    </subcellularLocation>
</comment>
<feature type="transmembrane region" description="Helical" evidence="5">
    <location>
        <begin position="129"/>
        <end position="146"/>
    </location>
</feature>
<feature type="transmembrane region" description="Helical" evidence="5">
    <location>
        <begin position="237"/>
        <end position="254"/>
    </location>
</feature>
<feature type="transmembrane region" description="Helical" evidence="5">
    <location>
        <begin position="40"/>
        <end position="63"/>
    </location>
</feature>
<comment type="caution">
    <text evidence="8">The sequence shown here is derived from an EMBL/GenBank/DDBJ whole genome shotgun (WGS) entry which is preliminary data.</text>
</comment>
<feature type="domain" description="DUF5935" evidence="7">
    <location>
        <begin position="1"/>
        <end position="187"/>
    </location>
</feature>
<feature type="transmembrane region" description="Helical" evidence="5">
    <location>
        <begin position="389"/>
        <end position="413"/>
    </location>
</feature>
<feature type="transmembrane region" description="Helical" evidence="5">
    <location>
        <begin position="200"/>
        <end position="231"/>
    </location>
</feature>
<feature type="transmembrane region" description="Helical" evidence="5">
    <location>
        <begin position="102"/>
        <end position="122"/>
    </location>
</feature>
<keyword evidence="2 5" id="KW-0812">Transmembrane</keyword>
<protein>
    <recommendedName>
        <fullName evidence="10">O-glycosylation ligase, exosortase A system-associated</fullName>
    </recommendedName>
</protein>
<feature type="domain" description="O-antigen ligase-related" evidence="6">
    <location>
        <begin position="202"/>
        <end position="351"/>
    </location>
</feature>
<dbReference type="InterPro" id="IPR017528">
    <property type="entry name" value="CHP03097O-antigen_lig-rel"/>
</dbReference>
<keyword evidence="9" id="KW-1185">Reference proteome</keyword>
<keyword evidence="3 5" id="KW-1133">Transmembrane helix</keyword>
<name>A0ABP9QEN3_9RHOO</name>
<evidence type="ECO:0000313" key="9">
    <source>
        <dbReference type="Proteomes" id="UP001500547"/>
    </source>
</evidence>
<dbReference type="Proteomes" id="UP001500547">
    <property type="component" value="Unassembled WGS sequence"/>
</dbReference>
<dbReference type="InterPro" id="IPR007016">
    <property type="entry name" value="O-antigen_ligase-rel_domated"/>
</dbReference>
<feature type="transmembrane region" description="Helical" evidence="5">
    <location>
        <begin position="171"/>
        <end position="188"/>
    </location>
</feature>
<accession>A0ABP9QEN3</accession>
<evidence type="ECO:0000256" key="4">
    <source>
        <dbReference type="ARBA" id="ARBA00023136"/>
    </source>
</evidence>
<evidence type="ECO:0008006" key="10">
    <source>
        <dbReference type="Google" id="ProtNLM"/>
    </source>
</evidence>
<dbReference type="EMBL" id="BAABLD010000005">
    <property type="protein sequence ID" value="GAA5160676.1"/>
    <property type="molecule type" value="Genomic_DNA"/>
</dbReference>
<evidence type="ECO:0000259" key="6">
    <source>
        <dbReference type="Pfam" id="PF04932"/>
    </source>
</evidence>
<dbReference type="Pfam" id="PF19358">
    <property type="entry name" value="DUF5935"/>
    <property type="match status" value="1"/>
</dbReference>
<evidence type="ECO:0000313" key="8">
    <source>
        <dbReference type="EMBL" id="GAA5160676.1"/>
    </source>
</evidence>
<organism evidence="8 9">
    <name type="scientific">Viridibacterium curvum</name>
    <dbReference type="NCBI Taxonomy" id="1101404"/>
    <lineage>
        <taxon>Bacteria</taxon>
        <taxon>Pseudomonadati</taxon>
        <taxon>Pseudomonadota</taxon>
        <taxon>Betaproteobacteria</taxon>
        <taxon>Rhodocyclales</taxon>
        <taxon>Rhodocyclaceae</taxon>
        <taxon>Viridibacterium</taxon>
    </lineage>
</organism>
<reference evidence="9" key="1">
    <citation type="journal article" date="2019" name="Int. J. Syst. Evol. Microbiol.">
        <title>The Global Catalogue of Microorganisms (GCM) 10K type strain sequencing project: providing services to taxonomists for standard genome sequencing and annotation.</title>
        <authorList>
            <consortium name="The Broad Institute Genomics Platform"/>
            <consortium name="The Broad Institute Genome Sequencing Center for Infectious Disease"/>
            <person name="Wu L."/>
            <person name="Ma J."/>
        </authorList>
    </citation>
    <scope>NUCLEOTIDE SEQUENCE [LARGE SCALE GENOMIC DNA]</scope>
    <source>
        <strain evidence="9">JCM 18715</strain>
    </source>
</reference>
<evidence type="ECO:0000256" key="5">
    <source>
        <dbReference type="SAM" id="Phobius"/>
    </source>
</evidence>
<dbReference type="PANTHER" id="PTHR37422:SF13">
    <property type="entry name" value="LIPOPOLYSACCHARIDE BIOSYNTHESIS PROTEIN PA4999-RELATED"/>
    <property type="match status" value="1"/>
</dbReference>
<keyword evidence="4 5" id="KW-0472">Membrane</keyword>
<sequence>MRDLVMAVAMLGFVYLAFSSSLVAYLLWGWTAFVAINFYLYGFMASFQFNMLFAVVSLAMLALSKDPDKQPFSPNRVSILFMLFAVQATLTFVFALEGSIQSYFFWTLILKVLLFGILMPMIITTRVRIYAMVVTLTLGLAMHGVVEGGKFINSGGGHHVIGLPKFGDNNHFALLVVMGMPLLIYMFQHSVSKLVKLGTVFGLIFSVAAVIGTHSRGGLLSMMLAGGWLVWSSRRKAVGIAALIAGAVIIVATAPESWSERMNTIKTAEEDSSFMGRVEAWKVSTAIALARPLTGGGFHGVEHRSVWVEYRDAPSLLSGVETPYTLAGRAAHSAYFEVLGDTGFVGLLLFLIILLMPFLARNEIRRLSKAYGPGLIWASDLADTLSAVMFAYVVGAAALSVAYFEALYAIVMLMETLRQYVLRTVAAGPSGGAL</sequence>
<evidence type="ECO:0000256" key="2">
    <source>
        <dbReference type="ARBA" id="ARBA00022692"/>
    </source>
</evidence>